<keyword evidence="1" id="KW-0732">Signal</keyword>
<proteinExistence type="predicted"/>
<dbReference type="AlphaFoldDB" id="A0A9X2IYN8"/>
<accession>A0A9X2IYN8</accession>
<evidence type="ECO:0000313" key="3">
    <source>
        <dbReference type="EMBL" id="MCM6776573.1"/>
    </source>
</evidence>
<sequence length="137" mass="14516">MIRKSLAIAALAGLVAVPATAHAEPVSPAESAARAYIAALLSHNASNVPLAPDAHRVENGVPTGFSGADLKFQLEYGPQYRIITAIYDLTVTTNGDHVDTHYRLDTGLFGVKLKTAEVTESFEVPGGLIKEINATFK</sequence>
<evidence type="ECO:0000313" key="4">
    <source>
        <dbReference type="Proteomes" id="UP001139157"/>
    </source>
</evidence>
<name>A0A9X2IYN8_9NOCA</name>
<dbReference type="RefSeq" id="WP_251914855.1">
    <property type="nucleotide sequence ID" value="NZ_JAMRXG010000010.1"/>
</dbReference>
<organism evidence="3 4">
    <name type="scientific">Nocardia pulmonis</name>
    <dbReference type="NCBI Taxonomy" id="2951408"/>
    <lineage>
        <taxon>Bacteria</taxon>
        <taxon>Bacillati</taxon>
        <taxon>Actinomycetota</taxon>
        <taxon>Actinomycetes</taxon>
        <taxon>Mycobacteriales</taxon>
        <taxon>Nocardiaceae</taxon>
        <taxon>Nocardia</taxon>
    </lineage>
</organism>
<dbReference type="EMBL" id="JAMRXG010000010">
    <property type="protein sequence ID" value="MCM6776573.1"/>
    <property type="molecule type" value="Genomic_DNA"/>
</dbReference>
<evidence type="ECO:0000256" key="1">
    <source>
        <dbReference type="SAM" id="SignalP"/>
    </source>
</evidence>
<reference evidence="3" key="1">
    <citation type="submission" date="2022-06" db="EMBL/GenBank/DDBJ databases">
        <title>Novel species in genus nocardia.</title>
        <authorList>
            <person name="Li F."/>
        </authorList>
    </citation>
    <scope>NUCLEOTIDE SEQUENCE</scope>
    <source>
        <strain evidence="3">CDC141</strain>
    </source>
</reference>
<gene>
    <name evidence="3" type="ORF">NDR86_24100</name>
</gene>
<feature type="signal peptide" evidence="1">
    <location>
        <begin position="1"/>
        <end position="23"/>
    </location>
</feature>
<protein>
    <submittedName>
        <fullName evidence="3">Alanine and proline-rich secreted protein Apa</fullName>
    </submittedName>
</protein>
<dbReference type="Pfam" id="PF26061">
    <property type="entry name" value="DUF8021"/>
    <property type="match status" value="1"/>
</dbReference>
<dbReference type="Proteomes" id="UP001139157">
    <property type="component" value="Unassembled WGS sequence"/>
</dbReference>
<comment type="caution">
    <text evidence="3">The sequence shown here is derived from an EMBL/GenBank/DDBJ whole genome shotgun (WGS) entry which is preliminary data.</text>
</comment>
<feature type="domain" description="DUF8021" evidence="2">
    <location>
        <begin position="30"/>
        <end position="136"/>
    </location>
</feature>
<evidence type="ECO:0000259" key="2">
    <source>
        <dbReference type="Pfam" id="PF26061"/>
    </source>
</evidence>
<keyword evidence="4" id="KW-1185">Reference proteome</keyword>
<feature type="chain" id="PRO_5040749602" evidence="1">
    <location>
        <begin position="24"/>
        <end position="137"/>
    </location>
</feature>
<dbReference type="InterPro" id="IPR058334">
    <property type="entry name" value="DUF8021"/>
</dbReference>